<evidence type="ECO:0000256" key="2">
    <source>
        <dbReference type="ARBA" id="ARBA00007783"/>
    </source>
</evidence>
<feature type="transmembrane region" description="Helical" evidence="8">
    <location>
        <begin position="321"/>
        <end position="341"/>
    </location>
</feature>
<keyword evidence="6 8" id="KW-1133">Transmembrane helix</keyword>
<dbReference type="InterPro" id="IPR051449">
    <property type="entry name" value="ABC-2_transporter_component"/>
</dbReference>
<keyword evidence="3" id="KW-0813">Transport</keyword>
<evidence type="ECO:0000313" key="10">
    <source>
        <dbReference type="EMBL" id="HDX32892.1"/>
    </source>
</evidence>
<sequence>MRILSILRKDLLILWRDRAGMASLFLMPLAFIIPIALVFPPDGYNLNADRKPALPVAIYDVADDRTIGAQAQELLDLLAQSYALEQNTNAEIAAQLGPAVQAACATPGPFCDEAAGREKVLRNWRTVALIIPQGFSAAIAAGEHISVTLLYNPARNPTERQLAEGVLTGATMRLSIEHQLINGLRQFGDLMELAPEEVRQNIDRSAEFEQAPADWSPALSVVAVQPSASRITVTPNTLQQTVPGYTVMFVYFMIGVVAASLKLERNTGALRRLMMTPVGRSELLAGKVVSALIVGVLQVAVLFAVGAIFFRMTLGNAPGALVLLTVIVALSAVCLGLAAAAYHFERGLTLVLIVAALLAGCMFPADWLPPVLRMINMFLPQTWAMQGFQDLITRGMGLSEVLPETAALLGFSVLAFAAGVRKFNEEEWRQ</sequence>
<dbReference type="PANTHER" id="PTHR30294">
    <property type="entry name" value="MEMBRANE COMPONENT OF ABC TRANSPORTER YHHJ-RELATED"/>
    <property type="match status" value="1"/>
</dbReference>
<feature type="transmembrane region" description="Helical" evidence="8">
    <location>
        <begin position="242"/>
        <end position="263"/>
    </location>
</feature>
<dbReference type="AlphaFoldDB" id="A0A7C1FH57"/>
<evidence type="ECO:0000256" key="3">
    <source>
        <dbReference type="ARBA" id="ARBA00022448"/>
    </source>
</evidence>
<dbReference type="PANTHER" id="PTHR30294:SF38">
    <property type="entry name" value="TRANSPORT PERMEASE PROTEIN"/>
    <property type="match status" value="1"/>
</dbReference>
<evidence type="ECO:0000256" key="5">
    <source>
        <dbReference type="ARBA" id="ARBA00022692"/>
    </source>
</evidence>
<dbReference type="GO" id="GO:0005886">
    <property type="term" value="C:plasma membrane"/>
    <property type="evidence" value="ECO:0007669"/>
    <property type="project" value="UniProtKB-SubCell"/>
</dbReference>
<reference evidence="10" key="1">
    <citation type="journal article" date="2020" name="mSystems">
        <title>Genome- and Community-Level Interaction Insights into Carbon Utilization and Element Cycling Functions of Hydrothermarchaeota in Hydrothermal Sediment.</title>
        <authorList>
            <person name="Zhou Z."/>
            <person name="Liu Y."/>
            <person name="Xu W."/>
            <person name="Pan J."/>
            <person name="Luo Z.H."/>
            <person name="Li M."/>
        </authorList>
    </citation>
    <scope>NUCLEOTIDE SEQUENCE [LARGE SCALE GENOMIC DNA]</scope>
    <source>
        <strain evidence="10">SpSt-289</strain>
    </source>
</reference>
<accession>A0A7C1FH57</accession>
<evidence type="ECO:0000256" key="7">
    <source>
        <dbReference type="ARBA" id="ARBA00023136"/>
    </source>
</evidence>
<comment type="similarity">
    <text evidence="2">Belongs to the ABC-2 integral membrane protein family.</text>
</comment>
<dbReference type="GO" id="GO:0140359">
    <property type="term" value="F:ABC-type transporter activity"/>
    <property type="evidence" value="ECO:0007669"/>
    <property type="project" value="InterPro"/>
</dbReference>
<feature type="transmembrane region" description="Helical" evidence="8">
    <location>
        <begin position="401"/>
        <end position="420"/>
    </location>
</feature>
<gene>
    <name evidence="10" type="ORF">ENQ20_15595</name>
</gene>
<proteinExistence type="inferred from homology"/>
<dbReference type="EMBL" id="DSMG01000165">
    <property type="protein sequence ID" value="HDX32892.1"/>
    <property type="molecule type" value="Genomic_DNA"/>
</dbReference>
<comment type="subcellular location">
    <subcellularLocation>
        <location evidence="1">Cell membrane</location>
        <topology evidence="1">Multi-pass membrane protein</topology>
    </subcellularLocation>
</comment>
<evidence type="ECO:0000256" key="1">
    <source>
        <dbReference type="ARBA" id="ARBA00004651"/>
    </source>
</evidence>
<dbReference type="PROSITE" id="PS51012">
    <property type="entry name" value="ABC_TM2"/>
    <property type="match status" value="1"/>
</dbReference>
<feature type="transmembrane region" description="Helical" evidence="8">
    <location>
        <begin position="284"/>
        <end position="309"/>
    </location>
</feature>
<keyword evidence="5 8" id="KW-0812">Transmembrane</keyword>
<comment type="caution">
    <text evidence="10">The sequence shown here is derived from an EMBL/GenBank/DDBJ whole genome shotgun (WGS) entry which is preliminary data.</text>
</comment>
<keyword evidence="4" id="KW-1003">Cell membrane</keyword>
<evidence type="ECO:0000256" key="6">
    <source>
        <dbReference type="ARBA" id="ARBA00022989"/>
    </source>
</evidence>
<feature type="transmembrane region" description="Helical" evidence="8">
    <location>
        <begin position="348"/>
        <end position="368"/>
    </location>
</feature>
<evidence type="ECO:0000256" key="8">
    <source>
        <dbReference type="SAM" id="Phobius"/>
    </source>
</evidence>
<dbReference type="InterPro" id="IPR047817">
    <property type="entry name" value="ABC2_TM_bact-type"/>
</dbReference>
<evidence type="ECO:0000259" key="9">
    <source>
        <dbReference type="PROSITE" id="PS51012"/>
    </source>
</evidence>
<evidence type="ECO:0000256" key="4">
    <source>
        <dbReference type="ARBA" id="ARBA00022475"/>
    </source>
</evidence>
<dbReference type="InterPro" id="IPR013525">
    <property type="entry name" value="ABC2_TM"/>
</dbReference>
<organism evidence="10">
    <name type="scientific">Caldilinea aerophila</name>
    <dbReference type="NCBI Taxonomy" id="133453"/>
    <lineage>
        <taxon>Bacteria</taxon>
        <taxon>Bacillati</taxon>
        <taxon>Chloroflexota</taxon>
        <taxon>Caldilineae</taxon>
        <taxon>Caldilineales</taxon>
        <taxon>Caldilineaceae</taxon>
        <taxon>Caldilinea</taxon>
    </lineage>
</organism>
<keyword evidence="7 8" id="KW-0472">Membrane</keyword>
<name>A0A7C1FH57_9CHLR</name>
<feature type="transmembrane region" description="Helical" evidence="8">
    <location>
        <begin position="21"/>
        <end position="39"/>
    </location>
</feature>
<feature type="domain" description="ABC transmembrane type-2" evidence="9">
    <location>
        <begin position="203"/>
        <end position="426"/>
    </location>
</feature>
<protein>
    <submittedName>
        <fullName evidence="10">ABC transporter permease</fullName>
    </submittedName>
</protein>
<dbReference type="Pfam" id="PF12698">
    <property type="entry name" value="ABC2_membrane_3"/>
    <property type="match status" value="1"/>
</dbReference>